<dbReference type="GO" id="GO:0044205">
    <property type="term" value="P:'de novo' UMP biosynthetic process"/>
    <property type="evidence" value="ECO:0007669"/>
    <property type="project" value="UniProtKB-UniRule"/>
</dbReference>
<evidence type="ECO:0000256" key="2">
    <source>
        <dbReference type="ARBA" id="ARBA00004725"/>
    </source>
</evidence>
<dbReference type="EC" id="1.3.-.-" evidence="9"/>
<evidence type="ECO:0000256" key="9">
    <source>
        <dbReference type="HAMAP-Rule" id="MF_00224"/>
    </source>
</evidence>
<keyword evidence="7 9" id="KW-0665">Pyrimidine biosynthesis</keyword>
<dbReference type="InterPro" id="IPR005720">
    <property type="entry name" value="Dihydroorotate_DH_cat"/>
</dbReference>
<feature type="binding site" evidence="9">
    <location>
        <position position="21"/>
    </location>
    <ligand>
        <name>FMN</name>
        <dbReference type="ChEBI" id="CHEBI:58210"/>
    </ligand>
</feature>
<name>A0A6P1Y3Z6_9SPIR</name>
<feature type="binding site" evidence="9">
    <location>
        <position position="192"/>
    </location>
    <ligand>
        <name>FMN</name>
        <dbReference type="ChEBI" id="CHEBI:58210"/>
    </ligand>
</feature>
<keyword evidence="8 9" id="KW-0560">Oxidoreductase</keyword>
<keyword evidence="5 9" id="KW-0285">Flavoprotein</keyword>
<comment type="subcellular location">
    <subcellularLocation>
        <location evidence="1 9">Cytoplasm</location>
    </subcellularLocation>
</comment>
<dbReference type="UniPathway" id="UPA00070"/>
<reference evidence="11 12" key="1">
    <citation type="submission" date="2020-01" db="EMBL/GenBank/DDBJ databases">
        <title>Complete genome sequence of a human oral phylogroup 1 Treponema sp. strain ATCC 700766, originally isolated from periodontitis dental plaque.</title>
        <authorList>
            <person name="Chan Y."/>
            <person name="Huo Y.-B."/>
            <person name="Yu X.-L."/>
            <person name="Zeng H."/>
            <person name="Leung W.-K."/>
            <person name="Watt R.M."/>
        </authorList>
    </citation>
    <scope>NUCLEOTIDE SEQUENCE [LARGE SCALE GENOMIC DNA]</scope>
    <source>
        <strain evidence="11 12">OMZ 804</strain>
    </source>
</reference>
<dbReference type="KEGG" id="trz:GWP43_10550"/>
<comment type="similarity">
    <text evidence="3 9">Belongs to the dihydroorotate dehydrogenase family. Type 1 subfamily.</text>
</comment>
<dbReference type="EMBL" id="CP048020">
    <property type="protein sequence ID" value="QHX43813.1"/>
    <property type="molecule type" value="Genomic_DNA"/>
</dbReference>
<evidence type="ECO:0000256" key="5">
    <source>
        <dbReference type="ARBA" id="ARBA00022630"/>
    </source>
</evidence>
<dbReference type="InterPro" id="IPR012135">
    <property type="entry name" value="Dihydroorotate_DH_1_2"/>
</dbReference>
<feature type="active site" description="Nucleophile" evidence="9">
    <location>
        <position position="131"/>
    </location>
</feature>
<keyword evidence="4 9" id="KW-0963">Cytoplasm</keyword>
<feature type="domain" description="Dihydroorotate dehydrogenase catalytic" evidence="10">
    <location>
        <begin position="4"/>
        <end position="285"/>
    </location>
</feature>
<feature type="binding site" evidence="9">
    <location>
        <position position="166"/>
    </location>
    <ligand>
        <name>FMN</name>
        <dbReference type="ChEBI" id="CHEBI:58210"/>
    </ligand>
</feature>
<dbReference type="PANTHER" id="PTHR48109">
    <property type="entry name" value="DIHYDROOROTATE DEHYDROGENASE (QUINONE), MITOCHONDRIAL-RELATED"/>
    <property type="match status" value="1"/>
</dbReference>
<evidence type="ECO:0000256" key="1">
    <source>
        <dbReference type="ARBA" id="ARBA00004496"/>
    </source>
</evidence>
<accession>A0A6P1Y3Z6</accession>
<comment type="function">
    <text evidence="9">Catalyzes the conversion of dihydroorotate to orotate.</text>
</comment>
<dbReference type="InterPro" id="IPR024920">
    <property type="entry name" value="Dihydroorotate_DH_1"/>
</dbReference>
<dbReference type="PROSITE" id="PS51257">
    <property type="entry name" value="PROKAR_LIPOPROTEIN"/>
    <property type="match status" value="1"/>
</dbReference>
<evidence type="ECO:0000313" key="12">
    <source>
        <dbReference type="Proteomes" id="UP000464374"/>
    </source>
</evidence>
<gene>
    <name evidence="9" type="primary">pyrD</name>
    <name evidence="11" type="ORF">GWP43_10550</name>
</gene>
<proteinExistence type="inferred from homology"/>
<evidence type="ECO:0000256" key="8">
    <source>
        <dbReference type="ARBA" id="ARBA00023002"/>
    </source>
</evidence>
<dbReference type="InterPro" id="IPR013785">
    <property type="entry name" value="Aldolase_TIM"/>
</dbReference>
<dbReference type="FunFam" id="3.20.20.70:FF:000027">
    <property type="entry name" value="Dihydropyrimidine dehydrogenase [NADP(+)]"/>
    <property type="match status" value="1"/>
</dbReference>
<protein>
    <recommendedName>
        <fullName evidence="9">Dihydroorotate dehydrogenase</fullName>
        <shortName evidence="9">DHOD</shortName>
        <shortName evidence="9">DHODase</shortName>
        <shortName evidence="9">DHOdehase</shortName>
        <ecNumber evidence="9">1.3.-.-</ecNumber>
    </recommendedName>
</protein>
<dbReference type="InterPro" id="IPR033888">
    <property type="entry name" value="DHOD_1B"/>
</dbReference>
<dbReference type="InterPro" id="IPR050074">
    <property type="entry name" value="DHO_dehydrogenase"/>
</dbReference>
<comment type="catalytic activity">
    <reaction evidence="9">
        <text>(S)-dihydroorotate + A = orotate + AH2</text>
        <dbReference type="Rhea" id="RHEA:18073"/>
        <dbReference type="ChEBI" id="CHEBI:13193"/>
        <dbReference type="ChEBI" id="CHEBI:17499"/>
        <dbReference type="ChEBI" id="CHEBI:30839"/>
        <dbReference type="ChEBI" id="CHEBI:30864"/>
    </reaction>
</comment>
<dbReference type="GO" id="GO:0004152">
    <property type="term" value="F:dihydroorotate dehydrogenase activity"/>
    <property type="evidence" value="ECO:0007669"/>
    <property type="project" value="UniProtKB-UniRule"/>
</dbReference>
<feature type="binding site" evidence="9">
    <location>
        <position position="100"/>
    </location>
    <ligand>
        <name>FMN</name>
        <dbReference type="ChEBI" id="CHEBI:58210"/>
    </ligand>
</feature>
<feature type="binding site" evidence="9">
    <location>
        <begin position="69"/>
        <end position="73"/>
    </location>
    <ligand>
        <name>substrate</name>
    </ligand>
</feature>
<organism evidence="11 12">
    <name type="scientific">Treponema vincentii</name>
    <dbReference type="NCBI Taxonomy" id="69710"/>
    <lineage>
        <taxon>Bacteria</taxon>
        <taxon>Pseudomonadati</taxon>
        <taxon>Spirochaetota</taxon>
        <taxon>Spirochaetia</taxon>
        <taxon>Spirochaetales</taxon>
        <taxon>Treponemataceae</taxon>
        <taxon>Treponema</taxon>
    </lineage>
</organism>
<dbReference type="Proteomes" id="UP000464374">
    <property type="component" value="Chromosome"/>
</dbReference>
<evidence type="ECO:0000256" key="7">
    <source>
        <dbReference type="ARBA" id="ARBA00022975"/>
    </source>
</evidence>
<evidence type="ECO:0000256" key="3">
    <source>
        <dbReference type="ARBA" id="ARBA00008008"/>
    </source>
</evidence>
<dbReference type="GO" id="GO:0005737">
    <property type="term" value="C:cytoplasm"/>
    <property type="evidence" value="ECO:0007669"/>
    <property type="project" value="UniProtKB-SubCell"/>
</dbReference>
<dbReference type="HAMAP" id="MF_00224">
    <property type="entry name" value="DHO_dh_type1"/>
    <property type="match status" value="1"/>
</dbReference>
<feature type="binding site" evidence="9">
    <location>
        <position position="45"/>
    </location>
    <ligand>
        <name>substrate</name>
    </ligand>
</feature>
<evidence type="ECO:0000256" key="6">
    <source>
        <dbReference type="ARBA" id="ARBA00022643"/>
    </source>
</evidence>
<comment type="pathway">
    <text evidence="2 9">Pyrimidine metabolism; UMP biosynthesis via de novo pathway.</text>
</comment>
<dbReference type="AlphaFoldDB" id="A0A6P1Y3Z6"/>
<feature type="binding site" evidence="9">
    <location>
        <begin position="193"/>
        <end position="194"/>
    </location>
    <ligand>
        <name>substrate</name>
    </ligand>
</feature>
<comment type="caution">
    <text evidence="9">Lacks conserved residue(s) required for the propagation of feature annotation.</text>
</comment>
<dbReference type="PROSITE" id="PS00912">
    <property type="entry name" value="DHODEHASE_2"/>
    <property type="match status" value="1"/>
</dbReference>
<feature type="binding site" evidence="9">
    <location>
        <position position="218"/>
    </location>
    <ligand>
        <name>FMN</name>
        <dbReference type="ChEBI" id="CHEBI:58210"/>
    </ligand>
</feature>
<dbReference type="Gene3D" id="3.20.20.70">
    <property type="entry name" value="Aldolase class I"/>
    <property type="match status" value="1"/>
</dbReference>
<sequence>MSKLTLDFLGLHLTNPLMTASGCFGYGTDYADFFDPNILGAAVLKGLTLEPRDGNAGVRIAETPSGMLNCVGLENVGYDEFVQRVLPEILPQLHIPLIININGKTAEEYAELAARLNGIAEVAAVELNISCPNVKHGGMAFGTDPAQTERVVSLVRAASRKPLIVKLSPNVTDITVFARIAEAQGADALSLINTVSGMAIDINTQKPLLGNIFGGLSGPAVKPIAVRMVYQVSQVTSLPIVGMGGIRTAEDAIEFILAGASAVAVGCGLFNNPCAAVEILDGLERYCERHQTAVTDLVGRSHPDGGAAYRSKLKHRSTVRNTVQ</sequence>
<dbReference type="GO" id="GO:0006207">
    <property type="term" value="P:'de novo' pyrimidine nucleobase biosynthetic process"/>
    <property type="evidence" value="ECO:0007669"/>
    <property type="project" value="InterPro"/>
</dbReference>
<evidence type="ECO:0000313" key="11">
    <source>
        <dbReference type="EMBL" id="QHX43813.1"/>
    </source>
</evidence>
<evidence type="ECO:0000259" key="10">
    <source>
        <dbReference type="Pfam" id="PF01180"/>
    </source>
</evidence>
<evidence type="ECO:0000256" key="4">
    <source>
        <dbReference type="ARBA" id="ARBA00022490"/>
    </source>
</evidence>
<feature type="binding site" evidence="9">
    <location>
        <begin position="45"/>
        <end position="46"/>
    </location>
    <ligand>
        <name>FMN</name>
        <dbReference type="ChEBI" id="CHEBI:58210"/>
    </ligand>
</feature>
<dbReference type="NCBIfam" id="NF005574">
    <property type="entry name" value="PRK07259.1"/>
    <property type="match status" value="1"/>
</dbReference>
<comment type="cofactor">
    <cofactor evidence="9">
        <name>FMN</name>
        <dbReference type="ChEBI" id="CHEBI:58210"/>
    </cofactor>
    <text evidence="9">Binds 1 FMN per subunit.</text>
</comment>
<feature type="binding site" evidence="9">
    <location>
        <position position="128"/>
    </location>
    <ligand>
        <name>FMN</name>
        <dbReference type="ChEBI" id="CHEBI:58210"/>
    </ligand>
</feature>
<dbReference type="InterPro" id="IPR001295">
    <property type="entry name" value="Dihydroorotate_DH_CS"/>
</dbReference>
<feature type="binding site" evidence="9">
    <location>
        <begin position="244"/>
        <end position="245"/>
    </location>
    <ligand>
        <name>FMN</name>
        <dbReference type="ChEBI" id="CHEBI:58210"/>
    </ligand>
</feature>
<dbReference type="PANTHER" id="PTHR48109:SF1">
    <property type="entry name" value="DIHYDROOROTATE DEHYDROGENASE (FUMARATE)"/>
    <property type="match status" value="1"/>
</dbReference>
<feature type="binding site" evidence="9">
    <location>
        <position position="128"/>
    </location>
    <ligand>
        <name>substrate</name>
    </ligand>
</feature>
<dbReference type="Pfam" id="PF01180">
    <property type="entry name" value="DHO_dh"/>
    <property type="match status" value="1"/>
</dbReference>
<dbReference type="SUPFAM" id="SSF51395">
    <property type="entry name" value="FMN-linked oxidoreductases"/>
    <property type="match status" value="1"/>
</dbReference>
<dbReference type="CDD" id="cd04740">
    <property type="entry name" value="DHOD_1B_like"/>
    <property type="match status" value="1"/>
</dbReference>
<dbReference type="PIRSF" id="PIRSF000164">
    <property type="entry name" value="DHO_oxidase"/>
    <property type="match status" value="1"/>
</dbReference>
<dbReference type="InterPro" id="IPR049622">
    <property type="entry name" value="Dihydroorotate_DH_I"/>
</dbReference>
<dbReference type="RefSeq" id="WP_162664120.1">
    <property type="nucleotide sequence ID" value="NZ_CP048020.1"/>
</dbReference>
<keyword evidence="6 9" id="KW-0288">FMN</keyword>
<dbReference type="NCBIfam" id="TIGR01037">
    <property type="entry name" value="pyrD_sub1_fam"/>
    <property type="match status" value="1"/>
</dbReference>